<feature type="transmembrane region" description="Helical" evidence="1">
    <location>
        <begin position="43"/>
        <end position="61"/>
    </location>
</feature>
<keyword evidence="1" id="KW-1133">Transmembrane helix</keyword>
<name>A0ABQ4DI04_9CELL</name>
<keyword evidence="1" id="KW-0812">Transmembrane</keyword>
<sequence length="287" mass="30091">MSTATTPRTAPADAPAPASTARLSVWHVLRSEWIKLWSLRSTFWTVGLTIAVLVLLAWAMAASYNFAGNAYPGDDGSASLVYFVLAPGQIFGALVLVVLAALTVTGEYGTGQVRSTFAAVPTRLPVLWAKGAVVALVTFLTASVGTGLSLLLAGLITPALQPDWSDPEMLRIVLGTPLYIATVALLGFAVGALLRSTAAAIATVIGFVLVIESVLNLISWKPLEYVRPFLPSSAGARVATPDELLEMSDGMATMAVNLSPWAGYAVLVGWVVVIVAAAAVRLRTRDV</sequence>
<dbReference type="EMBL" id="BONP01000002">
    <property type="protein sequence ID" value="GIG38632.1"/>
    <property type="molecule type" value="Genomic_DNA"/>
</dbReference>
<evidence type="ECO:0000313" key="3">
    <source>
        <dbReference type="Proteomes" id="UP000614741"/>
    </source>
</evidence>
<accession>A0ABQ4DI04</accession>
<dbReference type="Proteomes" id="UP000614741">
    <property type="component" value="Unassembled WGS sequence"/>
</dbReference>
<gene>
    <name evidence="2" type="ORF">Cph01nite_03940</name>
</gene>
<keyword evidence="3" id="KW-1185">Reference proteome</keyword>
<protein>
    <submittedName>
        <fullName evidence="2">ABC transporter permease</fullName>
    </submittedName>
</protein>
<proteinExistence type="predicted"/>
<organism evidence="2 3">
    <name type="scientific">Cellulomonas phragmiteti</name>
    <dbReference type="NCBI Taxonomy" id="478780"/>
    <lineage>
        <taxon>Bacteria</taxon>
        <taxon>Bacillati</taxon>
        <taxon>Actinomycetota</taxon>
        <taxon>Actinomycetes</taxon>
        <taxon>Micrococcales</taxon>
        <taxon>Cellulomonadaceae</taxon>
        <taxon>Cellulomonas</taxon>
    </lineage>
</organism>
<comment type="caution">
    <text evidence="2">The sequence shown here is derived from an EMBL/GenBank/DDBJ whole genome shotgun (WGS) entry which is preliminary data.</text>
</comment>
<evidence type="ECO:0000256" key="1">
    <source>
        <dbReference type="SAM" id="Phobius"/>
    </source>
</evidence>
<keyword evidence="1" id="KW-0472">Membrane</keyword>
<evidence type="ECO:0000313" key="2">
    <source>
        <dbReference type="EMBL" id="GIG38632.1"/>
    </source>
</evidence>
<dbReference type="PANTHER" id="PTHR37305">
    <property type="entry name" value="INTEGRAL MEMBRANE PROTEIN-RELATED"/>
    <property type="match status" value="1"/>
</dbReference>
<feature type="transmembrane region" description="Helical" evidence="1">
    <location>
        <begin position="261"/>
        <end position="282"/>
    </location>
</feature>
<reference evidence="2 3" key="1">
    <citation type="submission" date="2021-01" db="EMBL/GenBank/DDBJ databases">
        <title>Whole genome shotgun sequence of Cellulomonas phragmiteti NBRC 110785.</title>
        <authorList>
            <person name="Komaki H."/>
            <person name="Tamura T."/>
        </authorList>
    </citation>
    <scope>NUCLEOTIDE SEQUENCE [LARGE SCALE GENOMIC DNA]</scope>
    <source>
        <strain evidence="2 3">NBRC 110785</strain>
    </source>
</reference>
<feature type="transmembrane region" description="Helical" evidence="1">
    <location>
        <begin position="201"/>
        <end position="220"/>
    </location>
</feature>
<dbReference type="RefSeq" id="WP_203670702.1">
    <property type="nucleotide sequence ID" value="NZ_BONP01000002.1"/>
</dbReference>
<feature type="transmembrane region" description="Helical" evidence="1">
    <location>
        <begin position="127"/>
        <end position="152"/>
    </location>
</feature>
<feature type="transmembrane region" description="Helical" evidence="1">
    <location>
        <begin position="172"/>
        <end position="194"/>
    </location>
</feature>
<feature type="transmembrane region" description="Helical" evidence="1">
    <location>
        <begin position="81"/>
        <end position="106"/>
    </location>
</feature>
<dbReference type="PANTHER" id="PTHR37305:SF1">
    <property type="entry name" value="MEMBRANE PROTEIN"/>
    <property type="match status" value="1"/>
</dbReference>